<gene>
    <name evidence="1" type="ORF">CZ814_02699</name>
</gene>
<protein>
    <submittedName>
        <fullName evidence="1">Uncharacterized protein</fullName>
    </submittedName>
</protein>
<dbReference type="EMBL" id="FUWP01000016">
    <property type="protein sequence ID" value="SKA47283.1"/>
    <property type="molecule type" value="Genomic_DNA"/>
</dbReference>
<reference evidence="1 2" key="1">
    <citation type="submission" date="2017-02" db="EMBL/GenBank/DDBJ databases">
        <authorList>
            <person name="Peterson S.W."/>
        </authorList>
    </citation>
    <scope>NUCLEOTIDE SEQUENCE [LARGE SCALE GENOMIC DNA]</scope>
    <source>
        <strain evidence="1 2">CECT 9189</strain>
    </source>
</reference>
<sequence>MSILMELMMAEKIPYISLFLLFLRVILTKDVGFNELRPL</sequence>
<name>A0A1T4U3N6_9GAMM</name>
<accession>A0A1T4U3N6</accession>
<organism evidence="1 2">
    <name type="scientific">Photobacterium toruni</name>
    <dbReference type="NCBI Taxonomy" id="1935446"/>
    <lineage>
        <taxon>Bacteria</taxon>
        <taxon>Pseudomonadati</taxon>
        <taxon>Pseudomonadota</taxon>
        <taxon>Gammaproteobacteria</taxon>
        <taxon>Vibrionales</taxon>
        <taxon>Vibrionaceae</taxon>
        <taxon>Photobacterium</taxon>
    </lineage>
</organism>
<dbReference type="Proteomes" id="UP000191116">
    <property type="component" value="Unassembled WGS sequence"/>
</dbReference>
<evidence type="ECO:0000313" key="1">
    <source>
        <dbReference type="EMBL" id="SKA47283.1"/>
    </source>
</evidence>
<evidence type="ECO:0000313" key="2">
    <source>
        <dbReference type="Proteomes" id="UP000191116"/>
    </source>
</evidence>
<dbReference type="AlphaFoldDB" id="A0A1T4U3N6"/>
<proteinExistence type="predicted"/>